<protein>
    <recommendedName>
        <fullName evidence="4">ACT domain-containing protein</fullName>
    </recommendedName>
</protein>
<accession>A0AAD1Z9D3</accession>
<dbReference type="EMBL" id="OU503042">
    <property type="protein sequence ID" value="CAI9765428.1"/>
    <property type="molecule type" value="Genomic_DNA"/>
</dbReference>
<dbReference type="InterPro" id="IPR010043">
    <property type="entry name" value="UTase/UR"/>
</dbReference>
<proteinExistence type="predicted"/>
<evidence type="ECO:0000256" key="1">
    <source>
        <dbReference type="ARBA" id="ARBA00022801"/>
    </source>
</evidence>
<reference evidence="2" key="1">
    <citation type="submission" date="2023-05" db="EMBL/GenBank/DDBJ databases">
        <authorList>
            <person name="Huff M."/>
        </authorList>
    </citation>
    <scope>NUCLEOTIDE SEQUENCE</scope>
</reference>
<dbReference type="Proteomes" id="UP000834106">
    <property type="component" value="Chromosome 7"/>
</dbReference>
<organism evidence="2 3">
    <name type="scientific">Fraxinus pennsylvanica</name>
    <dbReference type="NCBI Taxonomy" id="56036"/>
    <lineage>
        <taxon>Eukaryota</taxon>
        <taxon>Viridiplantae</taxon>
        <taxon>Streptophyta</taxon>
        <taxon>Embryophyta</taxon>
        <taxon>Tracheophyta</taxon>
        <taxon>Spermatophyta</taxon>
        <taxon>Magnoliopsida</taxon>
        <taxon>eudicotyledons</taxon>
        <taxon>Gunneridae</taxon>
        <taxon>Pentapetalae</taxon>
        <taxon>asterids</taxon>
        <taxon>lamiids</taxon>
        <taxon>Lamiales</taxon>
        <taxon>Oleaceae</taxon>
        <taxon>Oleeae</taxon>
        <taxon>Fraxinus</taxon>
    </lineage>
</organism>
<keyword evidence="3" id="KW-1185">Reference proteome</keyword>
<dbReference type="PANTHER" id="PTHR47320">
    <property type="entry name" value="BIFUNCTIONAL URIDYLYLTRANSFERASE/URIDYLYL-REMOVING ENZYME"/>
    <property type="match status" value="1"/>
</dbReference>
<evidence type="ECO:0008006" key="4">
    <source>
        <dbReference type="Google" id="ProtNLM"/>
    </source>
</evidence>
<dbReference type="PANTHER" id="PTHR47320:SF1">
    <property type="entry name" value="BIFUNCTIONAL URIDYLYLTRANSFERASE_URIDYLYL-REMOVING ENZYME"/>
    <property type="match status" value="1"/>
</dbReference>
<keyword evidence="1" id="KW-0378">Hydrolase</keyword>
<sequence length="145" mass="16902">MKDKESCSSRVEELVATKNSRHWKKVEVYNEVLRRLKDLKHPEAQEPDFDDQLWAHFNRLPARYAMDVNVEKAEDVITHKRLLHLACNLDNRPAFEVRLLQLTSLLAEVGLNIQEAHAFSTVDGYSLDVFVFYGWPYEVSPSLLF</sequence>
<name>A0AAD1Z9D3_9LAMI</name>
<dbReference type="GO" id="GO:0008773">
    <property type="term" value="F:[protein-PII] uridylyltransferase activity"/>
    <property type="evidence" value="ECO:0007669"/>
    <property type="project" value="InterPro"/>
</dbReference>
<evidence type="ECO:0000313" key="2">
    <source>
        <dbReference type="EMBL" id="CAI9765428.1"/>
    </source>
</evidence>
<dbReference type="GO" id="GO:0016787">
    <property type="term" value="F:hydrolase activity"/>
    <property type="evidence" value="ECO:0007669"/>
    <property type="project" value="UniProtKB-KW"/>
</dbReference>
<evidence type="ECO:0000313" key="3">
    <source>
        <dbReference type="Proteomes" id="UP000834106"/>
    </source>
</evidence>
<dbReference type="AlphaFoldDB" id="A0AAD1Z9D3"/>
<gene>
    <name evidence="2" type="ORF">FPE_LOCUS12858</name>
</gene>